<reference evidence="2" key="1">
    <citation type="journal article" date="2023" name="Plant J.">
        <title>Genome sequences and population genomics provide insights into the demographic history, inbreeding, and mutation load of two 'living fossil' tree species of Dipteronia.</title>
        <authorList>
            <person name="Feng Y."/>
            <person name="Comes H.P."/>
            <person name="Chen J."/>
            <person name="Zhu S."/>
            <person name="Lu R."/>
            <person name="Zhang X."/>
            <person name="Li P."/>
            <person name="Qiu J."/>
            <person name="Olsen K.M."/>
            <person name="Qiu Y."/>
        </authorList>
    </citation>
    <scope>NUCLEOTIDE SEQUENCE</scope>
    <source>
        <strain evidence="2">KIB01</strain>
    </source>
</reference>
<feature type="domain" description="Reverse transcriptase zinc-binding" evidence="1">
    <location>
        <begin position="382"/>
        <end position="467"/>
    </location>
</feature>
<evidence type="ECO:0000259" key="1">
    <source>
        <dbReference type="Pfam" id="PF13966"/>
    </source>
</evidence>
<organism evidence="2 3">
    <name type="scientific">Dipteronia dyeriana</name>
    <dbReference type="NCBI Taxonomy" id="168575"/>
    <lineage>
        <taxon>Eukaryota</taxon>
        <taxon>Viridiplantae</taxon>
        <taxon>Streptophyta</taxon>
        <taxon>Embryophyta</taxon>
        <taxon>Tracheophyta</taxon>
        <taxon>Spermatophyta</taxon>
        <taxon>Magnoliopsida</taxon>
        <taxon>eudicotyledons</taxon>
        <taxon>Gunneridae</taxon>
        <taxon>Pentapetalae</taxon>
        <taxon>rosids</taxon>
        <taxon>malvids</taxon>
        <taxon>Sapindales</taxon>
        <taxon>Sapindaceae</taxon>
        <taxon>Hippocastanoideae</taxon>
        <taxon>Acereae</taxon>
        <taxon>Dipteronia</taxon>
    </lineage>
</organism>
<accession>A0AAD9XPR4</accession>
<proteinExistence type="predicted"/>
<evidence type="ECO:0000313" key="2">
    <source>
        <dbReference type="EMBL" id="KAK2663315.1"/>
    </source>
</evidence>
<dbReference type="AlphaFoldDB" id="A0AAD9XPR4"/>
<dbReference type="PANTHER" id="PTHR46890">
    <property type="entry name" value="NON-LTR RETROLELEMENT REVERSE TRANSCRIPTASE-LIKE PROTEIN-RELATED"/>
    <property type="match status" value="1"/>
</dbReference>
<sequence>MRYESILSPFSKGRDYGSLIAIWDPYLFSVEVSDICSQVLFASLGDFLSASCMRSFARIEGAGGMLLGTPSTIARNSAFLVRIDEFSTSISYNFHVLASICAISAASYASTIDLQRQLKKKKYELVTVSVGVSISSWKAVREIKGQLDGLFEITEFRLISLCSVIYKIVVKPNANSLRSVVGNVISEGQSAFVSGRLITDNVIIGFECIHGLWNRVRKAGSVAIKLDMSKGDPFSPYLLLICAEGLSCMIHKVVSCGDITRYRYGSTGPFIFHLFFADDSLFFAKVDEKNCRAIKRILGDYTLASGQEVNFNKSAICTSPTPSILGEYALVKVLIPPSGSWDVPLIHSSFSGEEVDTILSIPLSQRVNDSIILHFGKDGNYTVRSGYKLGQALQSIDSPSGSFDYGWWFSILQTNVPLKVKCFLGKACNNWLPSVFNLARRGIPTDVVCSYCSKGSETTIHALWNCDKDIRVACSFVAGPKWRDSMDFKDFFLFYNRALRLEDMKILCIVWWRIWYWRTRRVHFGSSHRLENVLYWAF</sequence>
<gene>
    <name evidence="2" type="ORF">Ddye_001889</name>
</gene>
<dbReference type="PANTHER" id="PTHR46890:SF48">
    <property type="entry name" value="RNA-DIRECTED DNA POLYMERASE"/>
    <property type="match status" value="1"/>
</dbReference>
<protein>
    <recommendedName>
        <fullName evidence="1">Reverse transcriptase zinc-binding domain-containing protein</fullName>
    </recommendedName>
</protein>
<dbReference type="Proteomes" id="UP001280121">
    <property type="component" value="Unassembled WGS sequence"/>
</dbReference>
<comment type="caution">
    <text evidence="2">The sequence shown here is derived from an EMBL/GenBank/DDBJ whole genome shotgun (WGS) entry which is preliminary data.</text>
</comment>
<dbReference type="Pfam" id="PF13966">
    <property type="entry name" value="zf-RVT"/>
    <property type="match status" value="1"/>
</dbReference>
<dbReference type="InterPro" id="IPR026960">
    <property type="entry name" value="RVT-Znf"/>
</dbReference>
<dbReference type="EMBL" id="JANJYI010000001">
    <property type="protein sequence ID" value="KAK2663315.1"/>
    <property type="molecule type" value="Genomic_DNA"/>
</dbReference>
<dbReference type="InterPro" id="IPR052343">
    <property type="entry name" value="Retrotransposon-Effector_Assoc"/>
</dbReference>
<evidence type="ECO:0000313" key="3">
    <source>
        <dbReference type="Proteomes" id="UP001280121"/>
    </source>
</evidence>
<name>A0AAD9XPR4_9ROSI</name>
<keyword evidence="3" id="KW-1185">Reference proteome</keyword>